<organism evidence="1">
    <name type="scientific">Rhizophora mucronata</name>
    <name type="common">Asiatic mangrove</name>
    <dbReference type="NCBI Taxonomy" id="61149"/>
    <lineage>
        <taxon>Eukaryota</taxon>
        <taxon>Viridiplantae</taxon>
        <taxon>Streptophyta</taxon>
        <taxon>Embryophyta</taxon>
        <taxon>Tracheophyta</taxon>
        <taxon>Spermatophyta</taxon>
        <taxon>Magnoliopsida</taxon>
        <taxon>eudicotyledons</taxon>
        <taxon>Gunneridae</taxon>
        <taxon>Pentapetalae</taxon>
        <taxon>rosids</taxon>
        <taxon>fabids</taxon>
        <taxon>Malpighiales</taxon>
        <taxon>Rhizophoraceae</taxon>
        <taxon>Rhizophora</taxon>
    </lineage>
</organism>
<accession>A0A2P2IM44</accession>
<evidence type="ECO:0000313" key="1">
    <source>
        <dbReference type="EMBL" id="MBW82309.1"/>
    </source>
</evidence>
<reference evidence="1" key="1">
    <citation type="submission" date="2018-02" db="EMBL/GenBank/DDBJ databases">
        <title>Rhizophora mucronata_Transcriptome.</title>
        <authorList>
            <person name="Meera S.P."/>
            <person name="Sreeshan A."/>
            <person name="Augustine A."/>
        </authorList>
    </citation>
    <scope>NUCLEOTIDE SEQUENCE</scope>
    <source>
        <tissue evidence="1">Leaf</tissue>
    </source>
</reference>
<dbReference type="EMBL" id="GGEC01001826">
    <property type="protein sequence ID" value="MBW82309.1"/>
    <property type="molecule type" value="Transcribed_RNA"/>
</dbReference>
<dbReference type="AlphaFoldDB" id="A0A2P2IM44"/>
<protein>
    <submittedName>
        <fullName evidence="1">Uncharacterized protein</fullName>
    </submittedName>
</protein>
<name>A0A2P2IM44_RHIMU</name>
<sequence length="33" mass="3962">MCNHMTSLETIRHTNKDDQERSSLTYVNFYLLT</sequence>
<proteinExistence type="predicted"/>